<sequence>MTIHVNSILIALQDLLKADGPLSSFTVEVGVPVNEEQYKLPWIDLQFGGMGIEGHTISSNIGKPWQANLAIELYHQAYSESRDGTTLLTLMAHQQRILTAVSSNIQL</sequence>
<organism evidence="1">
    <name type="scientific">marine sediment metagenome</name>
    <dbReference type="NCBI Taxonomy" id="412755"/>
    <lineage>
        <taxon>unclassified sequences</taxon>
        <taxon>metagenomes</taxon>
        <taxon>ecological metagenomes</taxon>
    </lineage>
</organism>
<feature type="non-terminal residue" evidence="1">
    <location>
        <position position="107"/>
    </location>
</feature>
<reference evidence="1" key="1">
    <citation type="journal article" date="2015" name="Nature">
        <title>Complex archaea that bridge the gap between prokaryotes and eukaryotes.</title>
        <authorList>
            <person name="Spang A."/>
            <person name="Saw J.H."/>
            <person name="Jorgensen S.L."/>
            <person name="Zaremba-Niedzwiedzka K."/>
            <person name="Martijn J."/>
            <person name="Lind A.E."/>
            <person name="van Eijk R."/>
            <person name="Schleper C."/>
            <person name="Guy L."/>
            <person name="Ettema T.J."/>
        </authorList>
    </citation>
    <scope>NUCLEOTIDE SEQUENCE</scope>
</reference>
<gene>
    <name evidence="1" type="ORF">LCGC14_2463530</name>
</gene>
<dbReference type="AlphaFoldDB" id="A0A0F9BCI6"/>
<accession>A0A0F9BCI6</accession>
<dbReference type="EMBL" id="LAZR01038412">
    <property type="protein sequence ID" value="KKL19634.1"/>
    <property type="molecule type" value="Genomic_DNA"/>
</dbReference>
<name>A0A0F9BCI6_9ZZZZ</name>
<proteinExistence type="predicted"/>
<evidence type="ECO:0000313" key="1">
    <source>
        <dbReference type="EMBL" id="KKL19634.1"/>
    </source>
</evidence>
<comment type="caution">
    <text evidence="1">The sequence shown here is derived from an EMBL/GenBank/DDBJ whole genome shotgun (WGS) entry which is preliminary data.</text>
</comment>
<protein>
    <submittedName>
        <fullName evidence="1">Uncharacterized protein</fullName>
    </submittedName>
</protein>